<evidence type="ECO:0000256" key="1">
    <source>
        <dbReference type="ARBA" id="ARBA00022614"/>
    </source>
</evidence>
<accession>A0ABD1J339</accession>
<dbReference type="InterPro" id="IPR001611">
    <property type="entry name" value="Leu-rich_rpt"/>
</dbReference>
<dbReference type="SUPFAM" id="SSF52058">
    <property type="entry name" value="L domain-like"/>
    <property type="match status" value="1"/>
</dbReference>
<name>A0ABD1J339_9TELE</name>
<dbReference type="InterPro" id="IPR013783">
    <property type="entry name" value="Ig-like_fold"/>
</dbReference>
<proteinExistence type="predicted"/>
<dbReference type="InterPro" id="IPR003591">
    <property type="entry name" value="Leu-rich_rpt_typical-subtyp"/>
</dbReference>
<keyword evidence="1" id="KW-0433">Leucine-rich repeat</keyword>
<keyword evidence="6" id="KW-1133">Transmembrane helix</keyword>
<feature type="signal peptide" evidence="7">
    <location>
        <begin position="1"/>
        <end position="23"/>
    </location>
</feature>
<dbReference type="InterPro" id="IPR036116">
    <property type="entry name" value="FN3_sf"/>
</dbReference>
<feature type="compositionally biased region" description="Polar residues" evidence="5">
    <location>
        <begin position="434"/>
        <end position="446"/>
    </location>
</feature>
<protein>
    <recommendedName>
        <fullName evidence="8">Fibronectin type-III domain-containing protein</fullName>
    </recommendedName>
</protein>
<evidence type="ECO:0000259" key="8">
    <source>
        <dbReference type="PROSITE" id="PS50853"/>
    </source>
</evidence>
<feature type="chain" id="PRO_5044750704" description="Fibronectin type-III domain-containing protein" evidence="7">
    <location>
        <begin position="24"/>
        <end position="655"/>
    </location>
</feature>
<evidence type="ECO:0000256" key="6">
    <source>
        <dbReference type="SAM" id="Phobius"/>
    </source>
</evidence>
<evidence type="ECO:0000256" key="4">
    <source>
        <dbReference type="ARBA" id="ARBA00023157"/>
    </source>
</evidence>
<keyword evidence="2 7" id="KW-0732">Signal</keyword>
<dbReference type="InterPro" id="IPR000483">
    <property type="entry name" value="Cys-rich_flank_reg_C"/>
</dbReference>
<dbReference type="Gene3D" id="2.60.40.10">
    <property type="entry name" value="Immunoglobulins"/>
    <property type="match status" value="1"/>
</dbReference>
<dbReference type="InterPro" id="IPR003961">
    <property type="entry name" value="FN3_dom"/>
</dbReference>
<evidence type="ECO:0000256" key="2">
    <source>
        <dbReference type="ARBA" id="ARBA00022729"/>
    </source>
</evidence>
<keyword evidence="6" id="KW-0812">Transmembrane</keyword>
<dbReference type="SMART" id="SM00369">
    <property type="entry name" value="LRR_TYP"/>
    <property type="match status" value="6"/>
</dbReference>
<dbReference type="FunFam" id="3.80.10.10:FF:001360">
    <property type="entry name" value="Uncharacterized protein"/>
    <property type="match status" value="1"/>
</dbReference>
<evidence type="ECO:0000313" key="9">
    <source>
        <dbReference type="EMBL" id="KAL2081605.1"/>
    </source>
</evidence>
<dbReference type="CDD" id="cd00063">
    <property type="entry name" value="FN3"/>
    <property type="match status" value="1"/>
</dbReference>
<feature type="domain" description="Fibronectin type-III" evidence="8">
    <location>
        <begin position="465"/>
        <end position="560"/>
    </location>
</feature>
<evidence type="ECO:0000313" key="10">
    <source>
        <dbReference type="Proteomes" id="UP001591681"/>
    </source>
</evidence>
<feature type="region of interest" description="Disordered" evidence="5">
    <location>
        <begin position="633"/>
        <end position="655"/>
    </location>
</feature>
<organism evidence="9 10">
    <name type="scientific">Coilia grayii</name>
    <name type="common">Gray's grenadier anchovy</name>
    <dbReference type="NCBI Taxonomy" id="363190"/>
    <lineage>
        <taxon>Eukaryota</taxon>
        <taxon>Metazoa</taxon>
        <taxon>Chordata</taxon>
        <taxon>Craniata</taxon>
        <taxon>Vertebrata</taxon>
        <taxon>Euteleostomi</taxon>
        <taxon>Actinopterygii</taxon>
        <taxon>Neopterygii</taxon>
        <taxon>Teleostei</taxon>
        <taxon>Clupei</taxon>
        <taxon>Clupeiformes</taxon>
        <taxon>Clupeoidei</taxon>
        <taxon>Engraulidae</taxon>
        <taxon>Coilinae</taxon>
        <taxon>Coilia</taxon>
    </lineage>
</organism>
<feature type="transmembrane region" description="Helical" evidence="6">
    <location>
        <begin position="570"/>
        <end position="592"/>
    </location>
</feature>
<dbReference type="PANTHER" id="PTHR24366:SF96">
    <property type="entry name" value="LEUCINE RICH REPEAT CONTAINING 53"/>
    <property type="match status" value="1"/>
</dbReference>
<feature type="region of interest" description="Disordered" evidence="5">
    <location>
        <begin position="416"/>
        <end position="446"/>
    </location>
</feature>
<dbReference type="Proteomes" id="UP001591681">
    <property type="component" value="Unassembled WGS sequence"/>
</dbReference>
<comment type="caution">
    <text evidence="9">The sequence shown here is derived from an EMBL/GenBank/DDBJ whole genome shotgun (WGS) entry which is preliminary data.</text>
</comment>
<evidence type="ECO:0000256" key="3">
    <source>
        <dbReference type="ARBA" id="ARBA00022737"/>
    </source>
</evidence>
<dbReference type="PROSITE" id="PS51450">
    <property type="entry name" value="LRR"/>
    <property type="match status" value="1"/>
</dbReference>
<dbReference type="SMART" id="SM00082">
    <property type="entry name" value="LRRCT"/>
    <property type="match status" value="1"/>
</dbReference>
<dbReference type="PANTHER" id="PTHR24366">
    <property type="entry name" value="IG(IMMUNOGLOBULIN) AND LRR(LEUCINE RICH REPEAT) DOMAINS"/>
    <property type="match status" value="1"/>
</dbReference>
<sequence length="655" mass="73513">MKHFSICLVGVLLLKEMHILCLAACICGHVEMTCDRHGLTSIPRCHHSSPAVRLMNLSGNLITSIGPVDFMSFPKMNVLDLQSNSLKVIPCSAFGFQNNLIELNLGNNWISSLRCQIYSRSPTHPSLDSLYQLPFKNHMDTFNGLGHLRNLRLSNNMLTTLHRKSFASLKSLKVLYMGNNQINALERDTFIGLHNLNELDLSGNKLAWIKPWYFKGLPKVKVLKLNGNHIQRIERNAFKYCKQITKIDLCSNLLRAIEQFAFHSLTHLNILKLHNNKITSLDPYVFDSRTQLSYLGVHENPWNCSCELLRLKQWLQYSGSTVVTVFVKCSQPETLRGHYLDVMSGALIRSVEGMCSHAELHVESGTSESTRNTWLTKQHVSSREKNPRVQRRVGRTVTRQLDRHIDSGSREMLQYQKQPASGALRGTRATTTGNETLTSEPRVQTQSSTLHVQNITNACVYNDQILINLEAVTVTSDSVSLRWTVSGKPNTNAYFRVMYDQFDTKTKFSRFVNVRQGTSCKLSDLRPETPYFLCVESVVDERVCPVASRDLCIGVVTKAEEGSGPEPQTVILIFTMINSLAIVAILAVLACLGQALHRRLPHDAVSLVYAQNRCGSCTVCAVQMSDLNSAVNTNSSHTGTYQPNDIDNIDLPPVH</sequence>
<dbReference type="PROSITE" id="PS50853">
    <property type="entry name" value="FN3"/>
    <property type="match status" value="1"/>
</dbReference>
<keyword evidence="10" id="KW-1185">Reference proteome</keyword>
<keyword evidence="6" id="KW-0472">Membrane</keyword>
<feature type="compositionally biased region" description="Low complexity" evidence="5">
    <location>
        <begin position="422"/>
        <end position="433"/>
    </location>
</feature>
<dbReference type="SUPFAM" id="SSF49265">
    <property type="entry name" value="Fibronectin type III"/>
    <property type="match status" value="1"/>
</dbReference>
<gene>
    <name evidence="9" type="ORF">ACEWY4_023458</name>
</gene>
<dbReference type="EMBL" id="JBHFQA010000020">
    <property type="protein sequence ID" value="KAL2081605.1"/>
    <property type="molecule type" value="Genomic_DNA"/>
</dbReference>
<dbReference type="Pfam" id="PF13855">
    <property type="entry name" value="LRR_8"/>
    <property type="match status" value="2"/>
</dbReference>
<keyword evidence="3" id="KW-0677">Repeat</keyword>
<dbReference type="Pfam" id="PF00041">
    <property type="entry name" value="fn3"/>
    <property type="match status" value="1"/>
</dbReference>
<feature type="compositionally biased region" description="Polar residues" evidence="5">
    <location>
        <begin position="633"/>
        <end position="645"/>
    </location>
</feature>
<dbReference type="InterPro" id="IPR032675">
    <property type="entry name" value="LRR_dom_sf"/>
</dbReference>
<dbReference type="Gene3D" id="3.80.10.10">
    <property type="entry name" value="Ribonuclease Inhibitor"/>
    <property type="match status" value="3"/>
</dbReference>
<dbReference type="AlphaFoldDB" id="A0ABD1J339"/>
<reference evidence="9 10" key="1">
    <citation type="submission" date="2024-09" db="EMBL/GenBank/DDBJ databases">
        <title>A chromosome-level genome assembly of Gray's grenadier anchovy, Coilia grayii.</title>
        <authorList>
            <person name="Fu Z."/>
        </authorList>
    </citation>
    <scope>NUCLEOTIDE SEQUENCE [LARGE SCALE GENOMIC DNA]</scope>
    <source>
        <strain evidence="9">G4</strain>
        <tissue evidence="9">Muscle</tissue>
    </source>
</reference>
<evidence type="ECO:0000256" key="7">
    <source>
        <dbReference type="SAM" id="SignalP"/>
    </source>
</evidence>
<keyword evidence="4" id="KW-1015">Disulfide bond</keyword>
<evidence type="ECO:0000256" key="5">
    <source>
        <dbReference type="SAM" id="MobiDB-lite"/>
    </source>
</evidence>